<feature type="domain" description="Butirosin biosynthesis protein H N-terminal" evidence="1">
    <location>
        <begin position="20"/>
        <end position="145"/>
    </location>
</feature>
<dbReference type="InterPro" id="IPR026935">
    <property type="entry name" value="BtrH_N"/>
</dbReference>
<name>A0A4R2K3F9_9PSEU</name>
<proteinExistence type="predicted"/>
<dbReference type="AlphaFoldDB" id="A0A4R2K3F9"/>
<dbReference type="RefSeq" id="WP_132116138.1">
    <property type="nucleotide sequence ID" value="NZ_SLWS01000003.1"/>
</dbReference>
<keyword evidence="3" id="KW-1185">Reference proteome</keyword>
<dbReference type="OrthoDB" id="3356918at2"/>
<dbReference type="Pfam" id="PF14399">
    <property type="entry name" value="BtrH_N"/>
    <property type="match status" value="1"/>
</dbReference>
<protein>
    <submittedName>
        <fullName evidence="2">Butirosin biosynthesis protein H-like</fullName>
    </submittedName>
</protein>
<dbReference type="Proteomes" id="UP000295680">
    <property type="component" value="Unassembled WGS sequence"/>
</dbReference>
<evidence type="ECO:0000259" key="1">
    <source>
        <dbReference type="Pfam" id="PF14399"/>
    </source>
</evidence>
<gene>
    <name evidence="2" type="ORF">EV192_103436</name>
</gene>
<comment type="caution">
    <text evidence="2">The sequence shown here is derived from an EMBL/GenBank/DDBJ whole genome shotgun (WGS) entry which is preliminary data.</text>
</comment>
<evidence type="ECO:0000313" key="2">
    <source>
        <dbReference type="EMBL" id="TCO60855.1"/>
    </source>
</evidence>
<organism evidence="2 3">
    <name type="scientific">Actinocrispum wychmicini</name>
    <dbReference type="NCBI Taxonomy" id="1213861"/>
    <lineage>
        <taxon>Bacteria</taxon>
        <taxon>Bacillati</taxon>
        <taxon>Actinomycetota</taxon>
        <taxon>Actinomycetes</taxon>
        <taxon>Pseudonocardiales</taxon>
        <taxon>Pseudonocardiaceae</taxon>
        <taxon>Actinocrispum</taxon>
    </lineage>
</organism>
<dbReference type="EMBL" id="SLWS01000003">
    <property type="protein sequence ID" value="TCO60855.1"/>
    <property type="molecule type" value="Genomic_DNA"/>
</dbReference>
<reference evidence="2 3" key="1">
    <citation type="submission" date="2019-03" db="EMBL/GenBank/DDBJ databases">
        <title>Genomic Encyclopedia of Type Strains, Phase IV (KMG-IV): sequencing the most valuable type-strain genomes for metagenomic binning, comparative biology and taxonomic classification.</title>
        <authorList>
            <person name="Goeker M."/>
        </authorList>
    </citation>
    <scope>NUCLEOTIDE SEQUENCE [LARGE SCALE GENOMIC DNA]</scope>
    <source>
        <strain evidence="2 3">DSM 45934</strain>
    </source>
</reference>
<evidence type="ECO:0000313" key="3">
    <source>
        <dbReference type="Proteomes" id="UP000295680"/>
    </source>
</evidence>
<sequence length="340" mass="37866">MTATGVIDDVVPWRHDLVGCLWTSAATILRWHGVPELETLGAAWGFRHIPTDLRREEYYYPTPPGVSLYEGLAPYHPVRSVWHEPADAAQGWEQVRAQVAAGVPIVVAADNFYLPFRPAYQDVHTNHLVIVYGYDDNAGTVRVLDAVPPRFDGDIRLDELAAARDSQNPILHNRDMFFTNQPIGNRWLEIHVDTDAFPPFDRDTVFDTIRRNLHGFRSAGDGYVGLTGQRAYLADVAERFEDEADIRDELFLVAGAVLANTALHADWLVLAASAADEPALAVLGRSVQRIAHHWTAVRIMSALTSTGEMSADRLRRRFSALCDDQARVLAELSDVVSGKF</sequence>
<accession>A0A4R2K3F9</accession>